<evidence type="ECO:0000313" key="3">
    <source>
        <dbReference type="Proteomes" id="UP001153069"/>
    </source>
</evidence>
<gene>
    <name evidence="2" type="ORF">SEMRO_398_G134711.1</name>
</gene>
<name>A0A9N8DZF4_9STRA</name>
<proteinExistence type="predicted"/>
<evidence type="ECO:0000256" key="1">
    <source>
        <dbReference type="SAM" id="MobiDB-lite"/>
    </source>
</evidence>
<comment type="caution">
    <text evidence="2">The sequence shown here is derived from an EMBL/GenBank/DDBJ whole genome shotgun (WGS) entry which is preliminary data.</text>
</comment>
<evidence type="ECO:0000313" key="2">
    <source>
        <dbReference type="EMBL" id="CAB9509641.1"/>
    </source>
</evidence>
<organism evidence="2 3">
    <name type="scientific">Seminavis robusta</name>
    <dbReference type="NCBI Taxonomy" id="568900"/>
    <lineage>
        <taxon>Eukaryota</taxon>
        <taxon>Sar</taxon>
        <taxon>Stramenopiles</taxon>
        <taxon>Ochrophyta</taxon>
        <taxon>Bacillariophyta</taxon>
        <taxon>Bacillariophyceae</taxon>
        <taxon>Bacillariophycidae</taxon>
        <taxon>Naviculales</taxon>
        <taxon>Naviculaceae</taxon>
        <taxon>Seminavis</taxon>
    </lineage>
</organism>
<dbReference type="AlphaFoldDB" id="A0A9N8DZF4"/>
<feature type="compositionally biased region" description="Polar residues" evidence="1">
    <location>
        <begin position="69"/>
        <end position="81"/>
    </location>
</feature>
<feature type="region of interest" description="Disordered" evidence="1">
    <location>
        <begin position="1"/>
        <end position="85"/>
    </location>
</feature>
<accession>A0A9N8DZF4</accession>
<dbReference type="EMBL" id="CAICTM010000397">
    <property type="protein sequence ID" value="CAB9509641.1"/>
    <property type="molecule type" value="Genomic_DNA"/>
</dbReference>
<protein>
    <submittedName>
        <fullName evidence="2">Uncharacterized protein</fullName>
    </submittedName>
</protein>
<keyword evidence="3" id="KW-1185">Reference proteome</keyword>
<feature type="compositionally biased region" description="Low complexity" evidence="1">
    <location>
        <begin position="46"/>
        <end position="68"/>
    </location>
</feature>
<dbReference type="Proteomes" id="UP001153069">
    <property type="component" value="Unassembled WGS sequence"/>
</dbReference>
<reference evidence="2" key="1">
    <citation type="submission" date="2020-06" db="EMBL/GenBank/DDBJ databases">
        <authorList>
            <consortium name="Plant Systems Biology data submission"/>
        </authorList>
    </citation>
    <scope>NUCLEOTIDE SEQUENCE</scope>
    <source>
        <strain evidence="2">D6</strain>
    </source>
</reference>
<sequence length="201" mass="22410">MSIILETKRPSVMGDNLGKDLGGPRRSGSKSNILHRSGSRRREFNRSSSSCSRSTSSVISNSSHRNPSASIRSKQSSQGTPKKQDEVVQIGIFTSSVPPPKRYLGKKVPLDNVDGDGIFWPNPEEEESCGGDMKTWLRSLFPKRVPTPSQPNTIIGSIQLREMYVVVPVAGDGNWSPWLSPWSVRPCAWWQLAWWSAWCLK</sequence>